<dbReference type="RefSeq" id="WP_163652052.1">
    <property type="nucleotide sequence ID" value="NZ_JAAGRN010000002.1"/>
</dbReference>
<feature type="transmembrane region" description="Helical" evidence="5">
    <location>
        <begin position="202"/>
        <end position="218"/>
    </location>
</feature>
<gene>
    <name evidence="7" type="ORF">G3I67_04830</name>
</gene>
<dbReference type="GO" id="GO:0016874">
    <property type="term" value="F:ligase activity"/>
    <property type="evidence" value="ECO:0007669"/>
    <property type="project" value="UniProtKB-KW"/>
</dbReference>
<keyword evidence="2 5" id="KW-0812">Transmembrane</keyword>
<dbReference type="GO" id="GO:0016020">
    <property type="term" value="C:membrane"/>
    <property type="evidence" value="ECO:0007669"/>
    <property type="project" value="UniProtKB-SubCell"/>
</dbReference>
<keyword evidence="7" id="KW-0436">Ligase</keyword>
<protein>
    <submittedName>
        <fullName evidence="7">O-antigen ligase family protein</fullName>
    </submittedName>
</protein>
<evidence type="ECO:0000256" key="4">
    <source>
        <dbReference type="ARBA" id="ARBA00023136"/>
    </source>
</evidence>
<accession>A0A6B2QX36</accession>
<name>A0A6B2QX36_9BURK</name>
<dbReference type="Pfam" id="PF04932">
    <property type="entry name" value="Wzy_C"/>
    <property type="match status" value="1"/>
</dbReference>
<evidence type="ECO:0000259" key="6">
    <source>
        <dbReference type="Pfam" id="PF04932"/>
    </source>
</evidence>
<feature type="transmembrane region" description="Helical" evidence="5">
    <location>
        <begin position="172"/>
        <end position="190"/>
    </location>
</feature>
<keyword evidence="3 5" id="KW-1133">Transmembrane helix</keyword>
<evidence type="ECO:0000256" key="5">
    <source>
        <dbReference type="SAM" id="Phobius"/>
    </source>
</evidence>
<comment type="caution">
    <text evidence="7">The sequence shown here is derived from an EMBL/GenBank/DDBJ whole genome shotgun (WGS) entry which is preliminary data.</text>
</comment>
<proteinExistence type="predicted"/>
<feature type="transmembrane region" description="Helical" evidence="5">
    <location>
        <begin position="224"/>
        <end position="241"/>
    </location>
</feature>
<feature type="transmembrane region" description="Helical" evidence="5">
    <location>
        <begin position="33"/>
        <end position="50"/>
    </location>
</feature>
<reference evidence="7" key="1">
    <citation type="submission" date="2020-02" db="EMBL/GenBank/DDBJ databases">
        <authorList>
            <person name="Chen W.-M."/>
        </authorList>
    </citation>
    <scope>NUCLEOTIDE SEQUENCE</scope>
    <source>
        <strain evidence="7">NBD-18</strain>
    </source>
</reference>
<evidence type="ECO:0000313" key="7">
    <source>
        <dbReference type="EMBL" id="NDY82552.1"/>
    </source>
</evidence>
<dbReference type="PANTHER" id="PTHR37422:SF17">
    <property type="entry name" value="O-ANTIGEN LIGASE"/>
    <property type="match status" value="1"/>
</dbReference>
<organism evidence="7">
    <name type="scientific">Sheuella amnicola</name>
    <dbReference type="NCBI Taxonomy" id="2707330"/>
    <lineage>
        <taxon>Bacteria</taxon>
        <taxon>Pseudomonadati</taxon>
        <taxon>Pseudomonadota</taxon>
        <taxon>Betaproteobacteria</taxon>
        <taxon>Burkholderiales</taxon>
        <taxon>Alcaligenaceae</taxon>
        <taxon>Sheuella</taxon>
    </lineage>
</organism>
<feature type="transmembrane region" description="Helical" evidence="5">
    <location>
        <begin position="94"/>
        <end position="112"/>
    </location>
</feature>
<keyword evidence="4 5" id="KW-0472">Membrane</keyword>
<evidence type="ECO:0000256" key="1">
    <source>
        <dbReference type="ARBA" id="ARBA00004141"/>
    </source>
</evidence>
<feature type="transmembrane region" description="Helical" evidence="5">
    <location>
        <begin position="7"/>
        <end position="27"/>
    </location>
</feature>
<feature type="transmembrane region" description="Helical" evidence="5">
    <location>
        <begin position="248"/>
        <end position="268"/>
    </location>
</feature>
<dbReference type="InterPro" id="IPR051533">
    <property type="entry name" value="WaaL-like"/>
</dbReference>
<sequence>MQGKLHIESWIVLLLIGIMPVMMLTHLGHSSGAFLGLAVVCLFICFKRPGGFSQTRQDFAPYHLLALALSFTLILVLGMSVWHGRFLASDSERAFRTFLGTITILAGCLALIPQRLRQAVWGMTAAAWAATGYAVWLSWPTRIIAEGAPAYNTVTYGGLQFRRPENVPEYNAVSYGNLLLMMTVLSTLSIGWQLTRFRKTEIAFKVLTGLVGFVGFLATQTRSGWMGVPFFILIGLVLFYGKANLRKIIAPALIAFALIATVFVLNPITRTRAQDAVNEITECIHNPTAVSSVCIRFQLWHASLMMFKENPLIGNGSGQGFKPALQDLAKRGVVSGFTVTEKFDEPHNDMMNALANYGLLGLTGLLLLYFAPARVFAKRLAGNMPQNARVAAAMGLAVCLGFFAFGLTELMFRGMRTMGFYATMIGWLLALSDERFNAD</sequence>
<evidence type="ECO:0000256" key="2">
    <source>
        <dbReference type="ARBA" id="ARBA00022692"/>
    </source>
</evidence>
<feature type="domain" description="O-antigen ligase-related" evidence="6">
    <location>
        <begin position="210"/>
        <end position="365"/>
    </location>
</feature>
<comment type="subcellular location">
    <subcellularLocation>
        <location evidence="1">Membrane</location>
        <topology evidence="1">Multi-pass membrane protein</topology>
    </subcellularLocation>
</comment>
<feature type="transmembrane region" description="Helical" evidence="5">
    <location>
        <begin position="62"/>
        <end position="82"/>
    </location>
</feature>
<feature type="transmembrane region" description="Helical" evidence="5">
    <location>
        <begin position="119"/>
        <end position="139"/>
    </location>
</feature>
<dbReference type="EMBL" id="JAAGRN010000002">
    <property type="protein sequence ID" value="NDY82552.1"/>
    <property type="molecule type" value="Genomic_DNA"/>
</dbReference>
<feature type="transmembrane region" description="Helical" evidence="5">
    <location>
        <begin position="388"/>
        <end position="408"/>
    </location>
</feature>
<dbReference type="InterPro" id="IPR007016">
    <property type="entry name" value="O-antigen_ligase-rel_domated"/>
</dbReference>
<feature type="transmembrane region" description="Helical" evidence="5">
    <location>
        <begin position="354"/>
        <end position="376"/>
    </location>
</feature>
<dbReference type="AlphaFoldDB" id="A0A6B2QX36"/>
<dbReference type="PANTHER" id="PTHR37422">
    <property type="entry name" value="TEICHURONIC ACID BIOSYNTHESIS PROTEIN TUAE"/>
    <property type="match status" value="1"/>
</dbReference>
<evidence type="ECO:0000256" key="3">
    <source>
        <dbReference type="ARBA" id="ARBA00022989"/>
    </source>
</evidence>